<dbReference type="SUPFAM" id="SSF51735">
    <property type="entry name" value="NAD(P)-binding Rossmann-fold domains"/>
    <property type="match status" value="1"/>
</dbReference>
<sequence>MKKNALVTGGNRGIGLEACRQLAQSGFKVWLGARNEKAGREAAKALQDEDLDVQFIALDVGLPDMVEAVKKQILNEDGKLDVLVNNAGIFPDQKQSIVDIEPEAFEDIQLTNYFGPFFTMRSFMPSMLEAGYGRIVNIAAEIGVAGTMDAPMGGAYKASKYGLNALTRLFAGAVRKKDVKVNSVSPGWVQTDLGGEKAKRKPAEAMEGILWLAQLEEDGPNGKFFRDKDELDF</sequence>
<name>A0A1H2WY78_9BACI</name>
<dbReference type="RefSeq" id="WP_091615746.1">
    <property type="nucleotide sequence ID" value="NZ_FNNC01000006.1"/>
</dbReference>
<dbReference type="Proteomes" id="UP000199488">
    <property type="component" value="Unassembled WGS sequence"/>
</dbReference>
<keyword evidence="3" id="KW-0560">Oxidoreductase</keyword>
<evidence type="ECO:0000313" key="6">
    <source>
        <dbReference type="Proteomes" id="UP000199488"/>
    </source>
</evidence>
<dbReference type="OrthoDB" id="9808814at2"/>
<evidence type="ECO:0000256" key="4">
    <source>
        <dbReference type="RuleBase" id="RU000363"/>
    </source>
</evidence>
<protein>
    <submittedName>
        <fullName evidence="5">NAD(P)-dependent dehydrogenase, short-chain alcohol dehydrogenase family</fullName>
    </submittedName>
</protein>
<keyword evidence="2" id="KW-0521">NADP</keyword>
<dbReference type="PANTHER" id="PTHR43963">
    <property type="entry name" value="CARBONYL REDUCTASE 1-RELATED"/>
    <property type="match status" value="1"/>
</dbReference>
<dbReference type="Pfam" id="PF00106">
    <property type="entry name" value="adh_short"/>
    <property type="match status" value="1"/>
</dbReference>
<keyword evidence="6" id="KW-1185">Reference proteome</keyword>
<dbReference type="AlphaFoldDB" id="A0A1H2WY78"/>
<evidence type="ECO:0000313" key="5">
    <source>
        <dbReference type="EMBL" id="SDW84919.1"/>
    </source>
</evidence>
<comment type="similarity">
    <text evidence="1 4">Belongs to the short-chain dehydrogenases/reductases (SDR) family.</text>
</comment>
<dbReference type="PRINTS" id="PR00081">
    <property type="entry name" value="GDHRDH"/>
</dbReference>
<dbReference type="InterPro" id="IPR002347">
    <property type="entry name" value="SDR_fam"/>
</dbReference>
<dbReference type="GO" id="GO:0016491">
    <property type="term" value="F:oxidoreductase activity"/>
    <property type="evidence" value="ECO:0007669"/>
    <property type="project" value="UniProtKB-KW"/>
</dbReference>
<dbReference type="EMBL" id="FNNC01000006">
    <property type="protein sequence ID" value="SDW84919.1"/>
    <property type="molecule type" value="Genomic_DNA"/>
</dbReference>
<dbReference type="PRINTS" id="PR00080">
    <property type="entry name" value="SDRFAMILY"/>
</dbReference>
<reference evidence="5 6" key="1">
    <citation type="submission" date="2016-10" db="EMBL/GenBank/DDBJ databases">
        <authorList>
            <person name="de Groot N.N."/>
        </authorList>
    </citation>
    <scope>NUCLEOTIDE SEQUENCE [LARGE SCALE GENOMIC DNA]</scope>
    <source>
        <strain evidence="5 6">DSM 23126</strain>
    </source>
</reference>
<proteinExistence type="inferred from homology"/>
<organism evidence="5 6">
    <name type="scientific">Marinococcus luteus</name>
    <dbReference type="NCBI Taxonomy" id="1122204"/>
    <lineage>
        <taxon>Bacteria</taxon>
        <taxon>Bacillati</taxon>
        <taxon>Bacillota</taxon>
        <taxon>Bacilli</taxon>
        <taxon>Bacillales</taxon>
        <taxon>Bacillaceae</taxon>
        <taxon>Marinococcus</taxon>
    </lineage>
</organism>
<evidence type="ECO:0000256" key="3">
    <source>
        <dbReference type="ARBA" id="ARBA00023002"/>
    </source>
</evidence>
<evidence type="ECO:0000256" key="2">
    <source>
        <dbReference type="ARBA" id="ARBA00022857"/>
    </source>
</evidence>
<dbReference type="PANTHER" id="PTHR43963:SF6">
    <property type="entry name" value="CHAIN DEHYDROGENASE FAMILY PROTEIN, PUTATIVE (AFU_ORTHOLOGUE AFUA_3G15350)-RELATED"/>
    <property type="match status" value="1"/>
</dbReference>
<gene>
    <name evidence="5" type="ORF">SAMN05421781_2528</name>
</gene>
<accession>A0A1H2WY78</accession>
<dbReference type="InterPro" id="IPR036291">
    <property type="entry name" value="NAD(P)-bd_dom_sf"/>
</dbReference>
<dbReference type="Gene3D" id="3.40.50.720">
    <property type="entry name" value="NAD(P)-binding Rossmann-like Domain"/>
    <property type="match status" value="1"/>
</dbReference>
<dbReference type="STRING" id="1122204.SAMN05421781_2528"/>
<evidence type="ECO:0000256" key="1">
    <source>
        <dbReference type="ARBA" id="ARBA00006484"/>
    </source>
</evidence>